<organism evidence="7 8">
    <name type="scientific">Deinococcus aetherius</name>
    <dbReference type="NCBI Taxonomy" id="200252"/>
    <lineage>
        <taxon>Bacteria</taxon>
        <taxon>Thermotogati</taxon>
        <taxon>Deinococcota</taxon>
        <taxon>Deinococci</taxon>
        <taxon>Deinococcales</taxon>
        <taxon>Deinococcaceae</taxon>
        <taxon>Deinococcus</taxon>
    </lineage>
</organism>
<protein>
    <submittedName>
        <fullName evidence="7">Oligopeptidase B</fullName>
    </submittedName>
</protein>
<dbReference type="Pfam" id="PF02897">
    <property type="entry name" value="Peptidase_S9_N"/>
    <property type="match status" value="1"/>
</dbReference>
<dbReference type="InterPro" id="IPR001375">
    <property type="entry name" value="Peptidase_S9_cat"/>
</dbReference>
<keyword evidence="2" id="KW-0645">Protease</keyword>
<evidence type="ECO:0000256" key="3">
    <source>
        <dbReference type="ARBA" id="ARBA00022801"/>
    </source>
</evidence>
<evidence type="ECO:0000256" key="4">
    <source>
        <dbReference type="ARBA" id="ARBA00022825"/>
    </source>
</evidence>
<evidence type="ECO:0000313" key="8">
    <source>
        <dbReference type="Proteomes" id="UP001064971"/>
    </source>
</evidence>
<proteinExistence type="inferred from homology"/>
<dbReference type="Gene3D" id="3.40.50.1820">
    <property type="entry name" value="alpha/beta hydrolase"/>
    <property type="match status" value="1"/>
</dbReference>
<keyword evidence="3" id="KW-0378">Hydrolase</keyword>
<name>A0ABM8AG97_9DEIO</name>
<dbReference type="SUPFAM" id="SSF53474">
    <property type="entry name" value="alpha/beta-Hydrolases"/>
    <property type="match status" value="1"/>
</dbReference>
<reference evidence="7" key="1">
    <citation type="submission" date="2022-07" db="EMBL/GenBank/DDBJ databases">
        <title>Complete Genome Sequence of the Radioresistant Bacterium Deinococcus aetherius ST0316, Isolated from the Air Dust collected in Lower Stratosphere above Japan.</title>
        <authorList>
            <person name="Satoh K."/>
            <person name="Hagiwara K."/>
            <person name="Katsumata K."/>
            <person name="Kubo A."/>
            <person name="Yokobori S."/>
            <person name="Yamagishi A."/>
            <person name="Oono Y."/>
            <person name="Narumi I."/>
        </authorList>
    </citation>
    <scope>NUCLEOTIDE SEQUENCE</scope>
    <source>
        <strain evidence="7">ST0316</strain>
    </source>
</reference>
<dbReference type="PRINTS" id="PR00862">
    <property type="entry name" value="PROLIGOPTASE"/>
</dbReference>
<dbReference type="PANTHER" id="PTHR11757">
    <property type="entry name" value="PROTEASE FAMILY S9A OLIGOPEPTIDASE"/>
    <property type="match status" value="1"/>
</dbReference>
<dbReference type="Proteomes" id="UP001064971">
    <property type="component" value="Chromosome"/>
</dbReference>
<keyword evidence="4" id="KW-0720">Serine protease</keyword>
<dbReference type="InterPro" id="IPR051543">
    <property type="entry name" value="Serine_Peptidase_S9A"/>
</dbReference>
<dbReference type="Gene3D" id="2.130.10.120">
    <property type="entry name" value="Prolyl oligopeptidase, N-terminal domain"/>
    <property type="match status" value="1"/>
</dbReference>
<gene>
    <name evidence="7" type="ORF">DAETH_27810</name>
</gene>
<evidence type="ECO:0000256" key="2">
    <source>
        <dbReference type="ARBA" id="ARBA00022670"/>
    </source>
</evidence>
<evidence type="ECO:0000259" key="6">
    <source>
        <dbReference type="Pfam" id="PF02897"/>
    </source>
</evidence>
<dbReference type="PANTHER" id="PTHR11757:SF19">
    <property type="entry name" value="PROLYL ENDOPEPTIDASE-LIKE"/>
    <property type="match status" value="1"/>
</dbReference>
<sequence>MALTPPRAARKPVIHSLHGEDRPDDYHWLRTQGRADPEVLAYLHAENAHLNAVMAPLRDMQGAIYRDLLSHVQERDEGAPVREGGWLYLTRTEEGRAHPIFLRRPVAGGEEEVLLDLNALAEREGHANVWVYATRPSPDGRLWAFLLDTTGQEVFELRVLDTGTGDLAEPPLTGVSGWTLDWGADGSHLYYGRDDETQRPHQVWRHTLGQPQETDELLYQEDDPTFRATAHLSENGETLLVGSEAGVTSEWHALDVRDPEARPHLILPREHGVEYSVTDGGDHWLALTNQGGATEFRLARLPKREGLTWGDAQGVLPHHPARYLTGMHLFASHLLVSGREGGFTRLWVLPRPGGGYAEARRARFPEASYTVHIGPNRVFDTATARIVYTSLTRPAEHLDLDLNTLETTLVKATPVPDYDPAEYVSEQTWATAQGGERVPVSLVRRRDTALPAPTLLYGYGSYGIPTDPEFRSTRLPLLDRGWVFAIAHIRGGSELGRRWYDAGRLGHKLNTFTDFIAAAEHLKAEGVAGDLVATGSSAGGLLTAAAVNLRPDLFRAAFVGVPFVDVLSTMLDASIPLTTGEYDEWGNPGEPGAYATMRAYSPYDNLASRVYPHLFVSTGLNDPRVAYWEPAKYVARLRDVAAPGSGVIVLKTNFGAGHGGSSGRYDAIDEIAEEYAFALAAVEGKLGEDGQ</sequence>
<dbReference type="Pfam" id="PF00326">
    <property type="entry name" value="Peptidase_S9"/>
    <property type="match status" value="1"/>
</dbReference>
<dbReference type="SUPFAM" id="SSF50993">
    <property type="entry name" value="Peptidase/esterase 'gauge' domain"/>
    <property type="match status" value="1"/>
</dbReference>
<accession>A0ABM8AG97</accession>
<feature type="domain" description="Peptidase S9A N-terminal" evidence="6">
    <location>
        <begin position="7"/>
        <end position="412"/>
    </location>
</feature>
<keyword evidence="8" id="KW-1185">Reference proteome</keyword>
<evidence type="ECO:0000259" key="5">
    <source>
        <dbReference type="Pfam" id="PF00326"/>
    </source>
</evidence>
<comment type="similarity">
    <text evidence="1">Belongs to the peptidase S9A family.</text>
</comment>
<feature type="domain" description="Peptidase S9 prolyl oligopeptidase catalytic" evidence="5">
    <location>
        <begin position="469"/>
        <end position="682"/>
    </location>
</feature>
<dbReference type="EMBL" id="AP026560">
    <property type="protein sequence ID" value="BDP42812.1"/>
    <property type="molecule type" value="Genomic_DNA"/>
</dbReference>
<evidence type="ECO:0000313" key="7">
    <source>
        <dbReference type="EMBL" id="BDP42812.1"/>
    </source>
</evidence>
<dbReference type="InterPro" id="IPR002470">
    <property type="entry name" value="Peptidase_S9A"/>
</dbReference>
<evidence type="ECO:0000256" key="1">
    <source>
        <dbReference type="ARBA" id="ARBA00005228"/>
    </source>
</evidence>
<dbReference type="InterPro" id="IPR029058">
    <property type="entry name" value="AB_hydrolase_fold"/>
</dbReference>
<dbReference type="InterPro" id="IPR023302">
    <property type="entry name" value="Pept_S9A_N"/>
</dbReference>
<dbReference type="RefSeq" id="WP_264775491.1">
    <property type="nucleotide sequence ID" value="NZ_AP026560.1"/>
</dbReference>